<dbReference type="Gene3D" id="1.10.10.10">
    <property type="entry name" value="Winged helix-like DNA-binding domain superfamily/Winged helix DNA-binding domain"/>
    <property type="match status" value="1"/>
</dbReference>
<sequence length="272" mass="29404">MTQVPLERQIAATLRRVRRATGVSLAFAGEVLDSRQVRLSFFDGPNVGAMRGVELRPGHGLGGKVAALSRTIALNDYLATPLITHHYDRLISAEGLRAMVATPVIVERATVAVVYGAFRDTQVIGDRIQDAVTAEARALEQRLAVAAATENTLADPADACEAHRLRERIRDTYSDLRALAARTDDPETRAAILRAGRRLLDDDADPPPVMLTPRECDIVAHAARGLSNRRIGEALGLTTGTVKSYMKSAMNKLGASTRHEAVISARRTGQIP</sequence>
<keyword evidence="3" id="KW-0804">Transcription</keyword>
<dbReference type="RefSeq" id="WP_344948945.1">
    <property type="nucleotide sequence ID" value="NZ_BAAAZG010000023.1"/>
</dbReference>
<evidence type="ECO:0000256" key="3">
    <source>
        <dbReference type="ARBA" id="ARBA00023163"/>
    </source>
</evidence>
<dbReference type="SMART" id="SM00421">
    <property type="entry name" value="HTH_LUXR"/>
    <property type="match status" value="1"/>
</dbReference>
<dbReference type="PRINTS" id="PR00038">
    <property type="entry name" value="HTHLUXR"/>
</dbReference>
<keyword evidence="1" id="KW-0805">Transcription regulation</keyword>
<dbReference type="InterPro" id="IPR029016">
    <property type="entry name" value="GAF-like_dom_sf"/>
</dbReference>
<comment type="caution">
    <text evidence="5">The sequence shown here is derived from an EMBL/GenBank/DDBJ whole genome shotgun (WGS) entry which is preliminary data.</text>
</comment>
<dbReference type="PANTHER" id="PTHR44688">
    <property type="entry name" value="DNA-BINDING TRANSCRIPTIONAL ACTIVATOR DEVR_DOSR"/>
    <property type="match status" value="1"/>
</dbReference>
<dbReference type="PROSITE" id="PS50043">
    <property type="entry name" value="HTH_LUXR_2"/>
    <property type="match status" value="1"/>
</dbReference>
<evidence type="ECO:0000259" key="4">
    <source>
        <dbReference type="PROSITE" id="PS50043"/>
    </source>
</evidence>
<evidence type="ECO:0000313" key="5">
    <source>
        <dbReference type="EMBL" id="GAA4076929.1"/>
    </source>
</evidence>
<proteinExistence type="predicted"/>
<evidence type="ECO:0000313" key="6">
    <source>
        <dbReference type="Proteomes" id="UP001500683"/>
    </source>
</evidence>
<dbReference type="InterPro" id="IPR000792">
    <property type="entry name" value="Tscrpt_reg_LuxR_C"/>
</dbReference>
<evidence type="ECO:0000256" key="2">
    <source>
        <dbReference type="ARBA" id="ARBA00023125"/>
    </source>
</evidence>
<dbReference type="SUPFAM" id="SSF55781">
    <property type="entry name" value="GAF domain-like"/>
    <property type="match status" value="1"/>
</dbReference>
<dbReference type="InterPro" id="IPR036388">
    <property type="entry name" value="WH-like_DNA-bd_sf"/>
</dbReference>
<evidence type="ECO:0000256" key="1">
    <source>
        <dbReference type="ARBA" id="ARBA00023015"/>
    </source>
</evidence>
<dbReference type="Proteomes" id="UP001500683">
    <property type="component" value="Unassembled WGS sequence"/>
</dbReference>
<feature type="domain" description="HTH luxR-type" evidence="4">
    <location>
        <begin position="204"/>
        <end position="269"/>
    </location>
</feature>
<protein>
    <recommendedName>
        <fullName evidence="4">HTH luxR-type domain-containing protein</fullName>
    </recommendedName>
</protein>
<reference evidence="6" key="1">
    <citation type="journal article" date="2019" name="Int. J. Syst. Evol. Microbiol.">
        <title>The Global Catalogue of Microorganisms (GCM) 10K type strain sequencing project: providing services to taxonomists for standard genome sequencing and annotation.</title>
        <authorList>
            <consortium name="The Broad Institute Genomics Platform"/>
            <consortium name="The Broad Institute Genome Sequencing Center for Infectious Disease"/>
            <person name="Wu L."/>
            <person name="Ma J."/>
        </authorList>
    </citation>
    <scope>NUCLEOTIDE SEQUENCE [LARGE SCALE GENOMIC DNA]</scope>
    <source>
        <strain evidence="6">JCM 16702</strain>
    </source>
</reference>
<dbReference type="PROSITE" id="PS00622">
    <property type="entry name" value="HTH_LUXR_1"/>
    <property type="match status" value="1"/>
</dbReference>
<dbReference type="CDD" id="cd06170">
    <property type="entry name" value="LuxR_C_like"/>
    <property type="match status" value="1"/>
</dbReference>
<dbReference type="PANTHER" id="PTHR44688:SF16">
    <property type="entry name" value="DNA-BINDING TRANSCRIPTIONAL ACTIVATOR DEVR_DOSR"/>
    <property type="match status" value="1"/>
</dbReference>
<dbReference type="InterPro" id="IPR016032">
    <property type="entry name" value="Sig_transdc_resp-reg_C-effctor"/>
</dbReference>
<keyword evidence="6" id="KW-1185">Reference proteome</keyword>
<accession>A0ABP7VZS1</accession>
<name>A0ABP7VZS1_9ACTN</name>
<organism evidence="5 6">
    <name type="scientific">Actinomadura miaoliensis</name>
    <dbReference type="NCBI Taxonomy" id="430685"/>
    <lineage>
        <taxon>Bacteria</taxon>
        <taxon>Bacillati</taxon>
        <taxon>Actinomycetota</taxon>
        <taxon>Actinomycetes</taxon>
        <taxon>Streptosporangiales</taxon>
        <taxon>Thermomonosporaceae</taxon>
        <taxon>Actinomadura</taxon>
    </lineage>
</organism>
<dbReference type="InterPro" id="IPR003018">
    <property type="entry name" value="GAF"/>
</dbReference>
<dbReference type="EMBL" id="BAAAZG010000023">
    <property type="protein sequence ID" value="GAA4076929.1"/>
    <property type="molecule type" value="Genomic_DNA"/>
</dbReference>
<dbReference type="Pfam" id="PF01590">
    <property type="entry name" value="GAF"/>
    <property type="match status" value="1"/>
</dbReference>
<keyword evidence="2" id="KW-0238">DNA-binding</keyword>
<gene>
    <name evidence="5" type="ORF">GCM10022214_38120</name>
</gene>
<dbReference type="Pfam" id="PF00196">
    <property type="entry name" value="GerE"/>
    <property type="match status" value="1"/>
</dbReference>
<dbReference type="SUPFAM" id="SSF46894">
    <property type="entry name" value="C-terminal effector domain of the bipartite response regulators"/>
    <property type="match status" value="1"/>
</dbReference>
<dbReference type="Gene3D" id="3.30.450.40">
    <property type="match status" value="1"/>
</dbReference>